<dbReference type="EMBL" id="QXTF01000001">
    <property type="protein sequence ID" value="RIX32016.1"/>
    <property type="molecule type" value="Genomic_DNA"/>
</dbReference>
<evidence type="ECO:0000313" key="1">
    <source>
        <dbReference type="EMBL" id="RIX32016.1"/>
    </source>
</evidence>
<reference evidence="1 2" key="1">
    <citation type="submission" date="2018-09" db="EMBL/GenBank/DDBJ databases">
        <title>Sphingomonas sp. DAC4.</title>
        <authorList>
            <person name="Seo T."/>
        </authorList>
    </citation>
    <scope>NUCLEOTIDE SEQUENCE [LARGE SCALE GENOMIC DNA]</scope>
    <source>
        <strain evidence="1 2">DAC4</strain>
    </source>
</reference>
<name>A0A418Q1U2_9SPHN</name>
<organism evidence="1 2">
    <name type="scientific">Sphingomonas edaphi</name>
    <dbReference type="NCBI Taxonomy" id="2315689"/>
    <lineage>
        <taxon>Bacteria</taxon>
        <taxon>Pseudomonadati</taxon>
        <taxon>Pseudomonadota</taxon>
        <taxon>Alphaproteobacteria</taxon>
        <taxon>Sphingomonadales</taxon>
        <taxon>Sphingomonadaceae</taxon>
        <taxon>Sphingomonas</taxon>
    </lineage>
</organism>
<accession>A0A418Q1U2</accession>
<protein>
    <submittedName>
        <fullName evidence="1">Uncharacterized protein</fullName>
    </submittedName>
</protein>
<proteinExistence type="predicted"/>
<keyword evidence="2" id="KW-1185">Reference proteome</keyword>
<gene>
    <name evidence="1" type="ORF">D3M59_03260</name>
</gene>
<dbReference type="Proteomes" id="UP000285023">
    <property type="component" value="Unassembled WGS sequence"/>
</dbReference>
<sequence length="275" mass="30115">MERAAWVCGGSAANLVGIGGPKLLPLNLFTGKMADRATRHFENPSLWGSCNWRVGSSSQPMTIQYDKHYRAYRRQAGGAMTANYDDVVSDLDMLFGCQSVLMADQEHFLGLAIMRGKLEGPCDPSAIFAFERIVQHAQRAVRVHLALDGEAGEILVSNWDERRGPMLVLDRFGGLCAMTAAGETMLDEFGPLTLRGISVAARDPRENRFLQSALARLLAIPDDAVGPQIHQMTAGRSDGSTQGRWRLSLVRLPRRPHGLGFDPQLLICGRQLATA</sequence>
<comment type="caution">
    <text evidence="1">The sequence shown here is derived from an EMBL/GenBank/DDBJ whole genome shotgun (WGS) entry which is preliminary data.</text>
</comment>
<dbReference type="OrthoDB" id="7425190at2"/>
<dbReference type="RefSeq" id="WP_119531545.1">
    <property type="nucleotide sequence ID" value="NZ_QXTF01000001.1"/>
</dbReference>
<evidence type="ECO:0000313" key="2">
    <source>
        <dbReference type="Proteomes" id="UP000285023"/>
    </source>
</evidence>
<dbReference type="AlphaFoldDB" id="A0A418Q1U2"/>